<feature type="non-terminal residue" evidence="1">
    <location>
        <position position="193"/>
    </location>
</feature>
<evidence type="ECO:0000313" key="1">
    <source>
        <dbReference type="EMBL" id="CAK0831796.1"/>
    </source>
</evidence>
<sequence>VILEEILLEVAAVGVPLGETQDELRLAFKSNYHGEILDPGSMLGQRCWAQVYHVLRSDSSITWTPWAQEISERKRAEILQRKGNFAARSNRELLIQLFLEDTPQVDESSFSAGPWKISQLLQIRRNTLALCGACRLASHKTSDAKLLALYAVQCSLESGLQMVYQLVNEESWSLDDALLKFTTGRQGLGTAVQ</sequence>
<accession>A0ABN9SJ72</accession>
<organism evidence="1 2">
    <name type="scientific">Prorocentrum cordatum</name>
    <dbReference type="NCBI Taxonomy" id="2364126"/>
    <lineage>
        <taxon>Eukaryota</taxon>
        <taxon>Sar</taxon>
        <taxon>Alveolata</taxon>
        <taxon>Dinophyceae</taxon>
        <taxon>Prorocentrales</taxon>
        <taxon>Prorocentraceae</taxon>
        <taxon>Prorocentrum</taxon>
    </lineage>
</organism>
<gene>
    <name evidence="1" type="ORF">PCOR1329_LOCUS30052</name>
</gene>
<protein>
    <recommendedName>
        <fullName evidence="3">Nuclear pore complex protein</fullName>
    </recommendedName>
</protein>
<evidence type="ECO:0008006" key="3">
    <source>
        <dbReference type="Google" id="ProtNLM"/>
    </source>
</evidence>
<comment type="caution">
    <text evidence="1">The sequence shown here is derived from an EMBL/GenBank/DDBJ whole genome shotgun (WGS) entry which is preliminary data.</text>
</comment>
<reference evidence="1" key="1">
    <citation type="submission" date="2023-10" db="EMBL/GenBank/DDBJ databases">
        <authorList>
            <person name="Chen Y."/>
            <person name="Shah S."/>
            <person name="Dougan E. K."/>
            <person name="Thang M."/>
            <person name="Chan C."/>
        </authorList>
    </citation>
    <scope>NUCLEOTIDE SEQUENCE [LARGE SCALE GENOMIC DNA]</scope>
</reference>
<name>A0ABN9SJ72_9DINO</name>
<feature type="non-terminal residue" evidence="1">
    <location>
        <position position="1"/>
    </location>
</feature>
<evidence type="ECO:0000313" key="2">
    <source>
        <dbReference type="Proteomes" id="UP001189429"/>
    </source>
</evidence>
<dbReference type="Proteomes" id="UP001189429">
    <property type="component" value="Unassembled WGS sequence"/>
</dbReference>
<keyword evidence="2" id="KW-1185">Reference proteome</keyword>
<proteinExistence type="predicted"/>
<dbReference type="EMBL" id="CAUYUJ010011448">
    <property type="protein sequence ID" value="CAK0831796.1"/>
    <property type="molecule type" value="Genomic_DNA"/>
</dbReference>